<protein>
    <recommendedName>
        <fullName evidence="7">BioF2-like acetyltransferase domain-containing protein</fullName>
    </recommendedName>
</protein>
<dbReference type="InterPro" id="IPR038740">
    <property type="entry name" value="BioF2-like_GNAT_dom"/>
</dbReference>
<comment type="similarity">
    <text evidence="1">Belongs to the FemABX family.</text>
</comment>
<dbReference type="SUPFAM" id="SSF55729">
    <property type="entry name" value="Acyl-CoA N-acyltransferases (Nat)"/>
    <property type="match status" value="1"/>
</dbReference>
<evidence type="ECO:0000256" key="6">
    <source>
        <dbReference type="ARBA" id="ARBA00023316"/>
    </source>
</evidence>
<evidence type="ECO:0000256" key="4">
    <source>
        <dbReference type="ARBA" id="ARBA00022984"/>
    </source>
</evidence>
<dbReference type="Gene3D" id="3.40.630.30">
    <property type="match status" value="1"/>
</dbReference>
<evidence type="ECO:0000313" key="9">
    <source>
        <dbReference type="Proteomes" id="UP000528457"/>
    </source>
</evidence>
<dbReference type="AlphaFoldDB" id="A0A7X0MWQ4"/>
<evidence type="ECO:0000256" key="3">
    <source>
        <dbReference type="ARBA" id="ARBA00022960"/>
    </source>
</evidence>
<keyword evidence="4" id="KW-0573">Peptidoglycan synthesis</keyword>
<dbReference type="Pfam" id="PF13480">
    <property type="entry name" value="Acetyltransf_6"/>
    <property type="match status" value="1"/>
</dbReference>
<dbReference type="InterPro" id="IPR016181">
    <property type="entry name" value="Acyl_CoA_acyltransferase"/>
</dbReference>
<keyword evidence="6" id="KW-0961">Cell wall biogenesis/degradation</keyword>
<dbReference type="GO" id="GO:0009252">
    <property type="term" value="P:peptidoglycan biosynthetic process"/>
    <property type="evidence" value="ECO:0007669"/>
    <property type="project" value="UniProtKB-KW"/>
</dbReference>
<accession>A0A7X0MWQ4</accession>
<evidence type="ECO:0000259" key="7">
    <source>
        <dbReference type="Pfam" id="PF13480"/>
    </source>
</evidence>
<keyword evidence="9" id="KW-1185">Reference proteome</keyword>
<keyword evidence="2" id="KW-0808">Transferase</keyword>
<dbReference type="PANTHER" id="PTHR36174">
    <property type="entry name" value="LIPID II:GLYCINE GLYCYLTRANSFERASE"/>
    <property type="match status" value="1"/>
</dbReference>
<dbReference type="GO" id="GO:0071555">
    <property type="term" value="P:cell wall organization"/>
    <property type="evidence" value="ECO:0007669"/>
    <property type="project" value="UniProtKB-KW"/>
</dbReference>
<evidence type="ECO:0000256" key="5">
    <source>
        <dbReference type="ARBA" id="ARBA00023315"/>
    </source>
</evidence>
<dbReference type="InterPro" id="IPR050644">
    <property type="entry name" value="PG_Glycine_Bridge_Synth"/>
</dbReference>
<evidence type="ECO:0000256" key="2">
    <source>
        <dbReference type="ARBA" id="ARBA00022679"/>
    </source>
</evidence>
<keyword evidence="5" id="KW-0012">Acyltransferase</keyword>
<evidence type="ECO:0000313" key="8">
    <source>
        <dbReference type="EMBL" id="MBB6522708.1"/>
    </source>
</evidence>
<proteinExistence type="inferred from homology"/>
<feature type="domain" description="BioF2-like acetyltransferase" evidence="7">
    <location>
        <begin position="123"/>
        <end position="245"/>
    </location>
</feature>
<dbReference type="RefSeq" id="WP_166845375.1">
    <property type="nucleotide sequence ID" value="NZ_JAAONY010000002.1"/>
</dbReference>
<dbReference type="PROSITE" id="PS51191">
    <property type="entry name" value="FEMABX"/>
    <property type="match status" value="1"/>
</dbReference>
<sequence>MNNPAEDTFFGHAWYEQVAKALGASYLDRPKQKGLRFGVSGLSVVYPIFPSGLHEYDEDSLLALVSEWKGELWGASLLRFCTFIDLEKTHILDGRTFYRIQDSTVTRISALQDWSKLVLPSSLQRNLKRACKLGVSIRDATLDDTDAVFKLYQTAVERNSGALRYTRAYFEALLSGNHSDLRCMLACVEGECVAMNIAAFQGKQAFYLHGGFVGEFSEYRAPDLLMFTAIEWAKKKGAESFDFMSSPSSQAGLIKYKEKWGGESRPQYTVDICRSRFSLYVFDMVMKGLELKRKIYK</sequence>
<dbReference type="GO" id="GO:0016755">
    <property type="term" value="F:aminoacyltransferase activity"/>
    <property type="evidence" value="ECO:0007669"/>
    <property type="project" value="InterPro"/>
</dbReference>
<dbReference type="EMBL" id="JACHHT010000002">
    <property type="protein sequence ID" value="MBB6522708.1"/>
    <property type="molecule type" value="Genomic_DNA"/>
</dbReference>
<keyword evidence="3" id="KW-0133">Cell shape</keyword>
<dbReference type="InterPro" id="IPR003447">
    <property type="entry name" value="FEMABX"/>
</dbReference>
<gene>
    <name evidence="8" type="ORF">HNR48_002993</name>
</gene>
<name>A0A7X0MWQ4_9GAMM</name>
<organism evidence="8 9">
    <name type="scientific">Pseudoteredinibacter isoporae</name>
    <dbReference type="NCBI Taxonomy" id="570281"/>
    <lineage>
        <taxon>Bacteria</taxon>
        <taxon>Pseudomonadati</taxon>
        <taxon>Pseudomonadota</taxon>
        <taxon>Gammaproteobacteria</taxon>
        <taxon>Cellvibrionales</taxon>
        <taxon>Cellvibrionaceae</taxon>
        <taxon>Pseudoteredinibacter</taxon>
    </lineage>
</organism>
<dbReference type="PANTHER" id="PTHR36174:SF1">
    <property type="entry name" value="LIPID II:GLYCINE GLYCYLTRANSFERASE"/>
    <property type="match status" value="1"/>
</dbReference>
<dbReference type="InParanoid" id="A0A7X0MWQ4"/>
<reference evidence="8 9" key="1">
    <citation type="submission" date="2020-08" db="EMBL/GenBank/DDBJ databases">
        <title>Genomic Encyclopedia of Type Strains, Phase IV (KMG-IV): sequencing the most valuable type-strain genomes for metagenomic binning, comparative biology and taxonomic classification.</title>
        <authorList>
            <person name="Goeker M."/>
        </authorList>
    </citation>
    <scope>NUCLEOTIDE SEQUENCE [LARGE SCALE GENOMIC DNA]</scope>
    <source>
        <strain evidence="8 9">DSM 22368</strain>
    </source>
</reference>
<evidence type="ECO:0000256" key="1">
    <source>
        <dbReference type="ARBA" id="ARBA00009943"/>
    </source>
</evidence>
<dbReference type="Proteomes" id="UP000528457">
    <property type="component" value="Unassembled WGS sequence"/>
</dbReference>
<dbReference type="GO" id="GO:0008360">
    <property type="term" value="P:regulation of cell shape"/>
    <property type="evidence" value="ECO:0007669"/>
    <property type="project" value="UniProtKB-KW"/>
</dbReference>
<comment type="caution">
    <text evidence="8">The sequence shown here is derived from an EMBL/GenBank/DDBJ whole genome shotgun (WGS) entry which is preliminary data.</text>
</comment>